<proteinExistence type="predicted"/>
<dbReference type="Proteomes" id="UP000694005">
    <property type="component" value="Chromosome A07"/>
</dbReference>
<organism evidence="1 2">
    <name type="scientific">Brassica campestris</name>
    <name type="common">Field mustard</name>
    <dbReference type="NCBI Taxonomy" id="3711"/>
    <lineage>
        <taxon>Eukaryota</taxon>
        <taxon>Viridiplantae</taxon>
        <taxon>Streptophyta</taxon>
        <taxon>Embryophyta</taxon>
        <taxon>Tracheophyta</taxon>
        <taxon>Spermatophyta</taxon>
        <taxon>Magnoliopsida</taxon>
        <taxon>eudicotyledons</taxon>
        <taxon>Gunneridae</taxon>
        <taxon>Pentapetalae</taxon>
        <taxon>rosids</taxon>
        <taxon>malvids</taxon>
        <taxon>Brassicales</taxon>
        <taxon>Brassicaceae</taxon>
        <taxon>Brassiceae</taxon>
        <taxon>Brassica</taxon>
    </lineage>
</organism>
<accession>A0A8D9HPD1</accession>
<protein>
    <submittedName>
        <fullName evidence="1">Uncharacterized protein</fullName>
    </submittedName>
</protein>
<dbReference type="EMBL" id="LS974623">
    <property type="protein sequence ID" value="CAG7902627.1"/>
    <property type="molecule type" value="Genomic_DNA"/>
</dbReference>
<gene>
    <name evidence="1" type="ORF">BRAPAZ1V2_A07P22710.2</name>
</gene>
<dbReference type="AlphaFoldDB" id="A0A8D9HPD1"/>
<sequence length="59" mass="7304">MGYRNIYFGFMLYSIQILYICLIRYFHMLIYTYIVIEKLMGLGMMGWWRKRAFFGPLME</sequence>
<evidence type="ECO:0000313" key="1">
    <source>
        <dbReference type="EMBL" id="CAG7902627.1"/>
    </source>
</evidence>
<name>A0A8D9HPD1_BRACM</name>
<evidence type="ECO:0000313" key="2">
    <source>
        <dbReference type="Proteomes" id="UP000694005"/>
    </source>
</evidence>
<reference evidence="1 2" key="1">
    <citation type="submission" date="2021-07" db="EMBL/GenBank/DDBJ databases">
        <authorList>
            <consortium name="Genoscope - CEA"/>
            <person name="William W."/>
        </authorList>
    </citation>
    <scope>NUCLEOTIDE SEQUENCE [LARGE SCALE GENOMIC DNA]</scope>
</reference>
<dbReference type="Gramene" id="A07p22710.2_BraZ1">
    <property type="protein sequence ID" value="A07p22710.2_BraZ1.CDS.1"/>
    <property type="gene ID" value="A07g22710.2_BraZ1"/>
</dbReference>